<organism evidence="1 2">
    <name type="scientific">Zooshikella ganghwensis</name>
    <dbReference type="NCBI Taxonomy" id="202772"/>
    <lineage>
        <taxon>Bacteria</taxon>
        <taxon>Pseudomonadati</taxon>
        <taxon>Pseudomonadota</taxon>
        <taxon>Gammaproteobacteria</taxon>
        <taxon>Oceanospirillales</taxon>
        <taxon>Zooshikellaceae</taxon>
        <taxon>Zooshikella</taxon>
    </lineage>
</organism>
<proteinExistence type="predicted"/>
<sequence>MSNIYFFHGDKGGVGKSFAANLFIDFQVNLKQAKPIVIESDSRNPDVARVWHKLADVIPVNLHRHEGWMDLMDIMADNPDVDLIVSLPAGVGGVIRQEAATFKEALRTLKRQFILYWVMNRLKDSIILLKEAQQDLGDITYKKAVIKNGFYGDEDKFYRWDNSQTRQEFLNTGGSEIFLPELHERVADKIHNIPLSHAISNADLKFSEKNELQRWLANAHKIINI</sequence>
<comment type="caution">
    <text evidence="1">The sequence shown here is derived from an EMBL/GenBank/DDBJ whole genome shotgun (WGS) entry which is preliminary data.</text>
</comment>
<name>A0A4P9VS48_9GAMM</name>
<dbReference type="AlphaFoldDB" id="A0A4P9VS48"/>
<keyword evidence="2" id="KW-1185">Reference proteome</keyword>
<protein>
    <recommendedName>
        <fullName evidence="3">Mobilization protein</fullName>
    </recommendedName>
</protein>
<evidence type="ECO:0008006" key="3">
    <source>
        <dbReference type="Google" id="ProtNLM"/>
    </source>
</evidence>
<evidence type="ECO:0000313" key="1">
    <source>
        <dbReference type="EMBL" id="RDH46423.1"/>
    </source>
</evidence>
<evidence type="ECO:0000313" key="2">
    <source>
        <dbReference type="Proteomes" id="UP000257039"/>
    </source>
</evidence>
<reference evidence="1 2" key="1">
    <citation type="submission" date="2017-04" db="EMBL/GenBank/DDBJ databases">
        <title>Draft genome sequence of Zooshikella ganghwensis VG4 isolated from Red Sea sediments.</title>
        <authorList>
            <person name="Rehman Z."/>
            <person name="Alam I."/>
            <person name="Kamau A."/>
            <person name="Bajic V."/>
            <person name="Leiknes T."/>
        </authorList>
    </citation>
    <scope>NUCLEOTIDE SEQUENCE [LARGE SCALE GENOMIC DNA]</scope>
    <source>
        <strain evidence="1 2">VG4</strain>
    </source>
</reference>
<dbReference type="EMBL" id="NDXW01000001">
    <property type="protein sequence ID" value="RDH46423.1"/>
    <property type="molecule type" value="Genomic_DNA"/>
</dbReference>
<dbReference type="RefSeq" id="WP_094789185.1">
    <property type="nucleotide sequence ID" value="NZ_JAEVHG010000009.1"/>
</dbReference>
<gene>
    <name evidence="1" type="ORF">B9G39_24860</name>
</gene>
<dbReference type="Proteomes" id="UP000257039">
    <property type="component" value="Unassembled WGS sequence"/>
</dbReference>
<accession>A0A4P9VS48</accession>